<sequence length="601" mass="63746">MQGIENFVNMLNGYLFSEWVVYALLATGVLFTIWSGFGQYRALTHGVNVIRGKFDDHNDPGAINHFQALSAALSATVGLGNIAGVAVAVALGGPGAVLWMWVIGLIGMSLKMVEVTQSMLYRNTDDPDNPHGGPMFVVRDGFRKWGLGAVGTVIGGIFVISLITGAITGGNMFQAWSVANITNTYFSVPEIVTGIVLAVLVGMVIIGGIKRIGSVAGRIVPLMCSIYLIAGIYVLIANAGQIPSMLALIVKSGLPGALGGETAVPSGAFLGGTFGYAMMWGIKRALFSSEAGQGSSPIAHSAAKTDEPVREGVVAGLEPFIDTIVVCTITALVILSTGAYNRNAETTFAAGSAVSVVGAVDEAGTALSNTWTLETPDLGNKTEEYQRIHRIAPGDQHWREGQTVFMLVTGDEDENTGRNIRTILGTVKPTNGADNWGVDWGTLESSTPPVPILSDGGGYGVYGNYAGPSLTAHAFDRTMPGLGQWLVTLAAWLFAISTMISWSYYGEQGVVYLGGGSSAVMIYKVIYCALIIVTCTGFIKTDVELDMWTTLGLGVMLVANIPLMLIFGKQAMDSYHDYFRRLKAGEMHPGKARTYEDMADD</sequence>
<keyword evidence="6 8" id="KW-1133">Transmembrane helix</keyword>
<protein>
    <submittedName>
        <fullName evidence="9">Alanine:cation symporter family protein</fullName>
    </submittedName>
</protein>
<keyword evidence="5 8" id="KW-0812">Transmembrane</keyword>
<feature type="transmembrane region" description="Helical" evidence="8">
    <location>
        <begin position="511"/>
        <end position="533"/>
    </location>
</feature>
<keyword evidence="3 8" id="KW-0813">Transport</keyword>
<dbReference type="Pfam" id="PF01235">
    <property type="entry name" value="Na_Ala_symp"/>
    <property type="match status" value="2"/>
</dbReference>
<evidence type="ECO:0000256" key="6">
    <source>
        <dbReference type="ARBA" id="ARBA00022989"/>
    </source>
</evidence>
<evidence type="ECO:0000256" key="7">
    <source>
        <dbReference type="ARBA" id="ARBA00023136"/>
    </source>
</evidence>
<dbReference type="GO" id="GO:0005886">
    <property type="term" value="C:plasma membrane"/>
    <property type="evidence" value="ECO:0007669"/>
    <property type="project" value="UniProtKB-SubCell"/>
</dbReference>
<reference evidence="9 10" key="1">
    <citation type="submission" date="2020-03" db="EMBL/GenBank/DDBJ databases">
        <title>Metabolic flexibility allows generalist bacteria to become dominant in a frequently disturbed ecosystem.</title>
        <authorList>
            <person name="Chen Y.-J."/>
            <person name="Leung P.M."/>
            <person name="Bay S.K."/>
            <person name="Hugenholtz P."/>
            <person name="Kessler A.J."/>
            <person name="Shelley G."/>
            <person name="Waite D.W."/>
            <person name="Cook P.L."/>
            <person name="Greening C."/>
        </authorList>
    </citation>
    <scope>NUCLEOTIDE SEQUENCE [LARGE SCALE GENOMIC DNA]</scope>
    <source>
        <strain evidence="9">SS_bin_28</strain>
    </source>
</reference>
<feature type="transmembrane region" description="Helical" evidence="8">
    <location>
        <begin position="68"/>
        <end position="90"/>
    </location>
</feature>
<gene>
    <name evidence="9" type="ORF">HKN21_03970</name>
</gene>
<feature type="transmembrane region" description="Helical" evidence="8">
    <location>
        <begin position="96"/>
        <end position="113"/>
    </location>
</feature>
<dbReference type="NCBIfam" id="TIGR00835">
    <property type="entry name" value="agcS"/>
    <property type="match status" value="1"/>
</dbReference>
<organism evidence="9 10">
    <name type="scientific">Eiseniibacteriota bacterium</name>
    <dbReference type="NCBI Taxonomy" id="2212470"/>
    <lineage>
        <taxon>Bacteria</taxon>
        <taxon>Candidatus Eiseniibacteriota</taxon>
    </lineage>
</organism>
<proteinExistence type="inferred from homology"/>
<comment type="subcellular location">
    <subcellularLocation>
        <location evidence="1 8">Cell membrane</location>
        <topology evidence="1 8">Multi-pass membrane protein</topology>
    </subcellularLocation>
</comment>
<evidence type="ECO:0000256" key="5">
    <source>
        <dbReference type="ARBA" id="ARBA00022692"/>
    </source>
</evidence>
<dbReference type="PANTHER" id="PTHR30330:SF3">
    <property type="entry name" value="TRANSCRIPTIONAL REGULATOR, LRP FAMILY"/>
    <property type="match status" value="1"/>
</dbReference>
<evidence type="ECO:0000256" key="4">
    <source>
        <dbReference type="ARBA" id="ARBA00022475"/>
    </source>
</evidence>
<evidence type="ECO:0000256" key="2">
    <source>
        <dbReference type="ARBA" id="ARBA00009261"/>
    </source>
</evidence>
<evidence type="ECO:0000256" key="8">
    <source>
        <dbReference type="RuleBase" id="RU363064"/>
    </source>
</evidence>
<dbReference type="PRINTS" id="PR00175">
    <property type="entry name" value="NAALASMPORT"/>
</dbReference>
<keyword evidence="4 8" id="KW-1003">Cell membrane</keyword>
<evidence type="ECO:0000313" key="9">
    <source>
        <dbReference type="EMBL" id="NNF05893.1"/>
    </source>
</evidence>
<feature type="transmembrane region" description="Helical" evidence="8">
    <location>
        <begin position="219"/>
        <end position="242"/>
    </location>
</feature>
<evidence type="ECO:0000313" key="10">
    <source>
        <dbReference type="Proteomes" id="UP000547674"/>
    </source>
</evidence>
<dbReference type="AlphaFoldDB" id="A0A7Y2ED59"/>
<feature type="transmembrane region" description="Helical" evidence="8">
    <location>
        <begin position="545"/>
        <end position="567"/>
    </location>
</feature>
<feature type="transmembrane region" description="Helical" evidence="8">
    <location>
        <begin position="145"/>
        <end position="167"/>
    </location>
</feature>
<dbReference type="GO" id="GO:0005283">
    <property type="term" value="F:amino acid:sodium symporter activity"/>
    <property type="evidence" value="ECO:0007669"/>
    <property type="project" value="InterPro"/>
</dbReference>
<keyword evidence="7 8" id="KW-0472">Membrane</keyword>
<feature type="transmembrane region" description="Helical" evidence="8">
    <location>
        <begin position="485"/>
        <end position="505"/>
    </location>
</feature>
<comment type="similarity">
    <text evidence="2 8">Belongs to the alanine or glycine:cation symporter (AGCS) (TC 2.A.25) family.</text>
</comment>
<comment type="caution">
    <text evidence="9">The sequence shown here is derived from an EMBL/GenBank/DDBJ whole genome shotgun (WGS) entry which is preliminary data.</text>
</comment>
<accession>A0A7Y2ED59</accession>
<dbReference type="Proteomes" id="UP000547674">
    <property type="component" value="Unassembled WGS sequence"/>
</dbReference>
<feature type="transmembrane region" description="Helical" evidence="8">
    <location>
        <begin position="187"/>
        <end position="207"/>
    </location>
</feature>
<name>A0A7Y2ED59_UNCEI</name>
<dbReference type="PANTHER" id="PTHR30330">
    <property type="entry name" value="AGSS FAMILY TRANSPORTER, SODIUM-ALANINE"/>
    <property type="match status" value="1"/>
</dbReference>
<dbReference type="EMBL" id="JABDJR010000150">
    <property type="protein sequence ID" value="NNF05893.1"/>
    <property type="molecule type" value="Genomic_DNA"/>
</dbReference>
<feature type="transmembrane region" description="Helical" evidence="8">
    <location>
        <begin position="19"/>
        <end position="37"/>
    </location>
</feature>
<evidence type="ECO:0000256" key="1">
    <source>
        <dbReference type="ARBA" id="ARBA00004651"/>
    </source>
</evidence>
<evidence type="ECO:0000256" key="3">
    <source>
        <dbReference type="ARBA" id="ARBA00022448"/>
    </source>
</evidence>
<keyword evidence="8" id="KW-0769">Symport</keyword>
<dbReference type="InterPro" id="IPR001463">
    <property type="entry name" value="Na/Ala_symport"/>
</dbReference>